<evidence type="ECO:0000256" key="8">
    <source>
        <dbReference type="ARBA" id="ARBA00022989"/>
    </source>
</evidence>
<comment type="subcellular location">
    <subcellularLocation>
        <location evidence="1 14">Cell membrane</location>
        <topology evidence="1 14">Multi-pass membrane protein</topology>
    </subcellularLocation>
</comment>
<evidence type="ECO:0000256" key="10">
    <source>
        <dbReference type="ARBA" id="ARBA00023251"/>
    </source>
</evidence>
<protein>
    <recommendedName>
        <fullName evidence="4 14">Undecaprenyl-diphosphatase</fullName>
        <ecNumber evidence="3 14">3.6.1.27</ecNumber>
    </recommendedName>
    <alternativeName>
        <fullName evidence="12 14">Bacitracin resistance protein</fullName>
    </alternativeName>
    <alternativeName>
        <fullName evidence="11 14">Undecaprenyl pyrophosphate phosphatase</fullName>
    </alternativeName>
</protein>
<evidence type="ECO:0000256" key="6">
    <source>
        <dbReference type="ARBA" id="ARBA00022692"/>
    </source>
</evidence>
<dbReference type="GO" id="GO:0005886">
    <property type="term" value="C:plasma membrane"/>
    <property type="evidence" value="ECO:0007669"/>
    <property type="project" value="UniProtKB-SubCell"/>
</dbReference>
<proteinExistence type="inferred from homology"/>
<keyword evidence="6 14" id="KW-0812">Transmembrane</keyword>
<organism evidence="15 16">
    <name type="scientific">Candidatus Bipolaricaulis anaerobius</name>
    <dbReference type="NCBI Taxonomy" id="2026885"/>
    <lineage>
        <taxon>Bacteria</taxon>
        <taxon>Candidatus Bipolaricaulota</taxon>
        <taxon>Candidatus Bipolaricaulia</taxon>
        <taxon>Candidatus Bipolaricaulales</taxon>
        <taxon>Candidatus Bipolaricaulaceae</taxon>
        <taxon>Candidatus Bipolaricaulis</taxon>
    </lineage>
</organism>
<dbReference type="GO" id="GO:0050380">
    <property type="term" value="F:undecaprenyl-diphosphatase activity"/>
    <property type="evidence" value="ECO:0007669"/>
    <property type="project" value="UniProtKB-UniRule"/>
</dbReference>
<dbReference type="AlphaFoldDB" id="A0A2X3KJU4"/>
<dbReference type="GO" id="GO:0009252">
    <property type="term" value="P:peptidoglycan biosynthetic process"/>
    <property type="evidence" value="ECO:0007669"/>
    <property type="project" value="UniProtKB-KW"/>
</dbReference>
<dbReference type="Proteomes" id="UP000249818">
    <property type="component" value="Chromosome BARAN1"/>
</dbReference>
<accession>A0A2X3KJU4</accession>
<keyword evidence="7 14" id="KW-0378">Hydrolase</keyword>
<feature type="transmembrane region" description="Helical" evidence="14">
    <location>
        <begin position="38"/>
        <end position="57"/>
    </location>
</feature>
<name>A0A2X3KJU4_9BACT</name>
<evidence type="ECO:0000256" key="3">
    <source>
        <dbReference type="ARBA" id="ARBA00012374"/>
    </source>
</evidence>
<gene>
    <name evidence="14 15" type="primary">uppP</name>
    <name evidence="15" type="ORF">BARAN1_0897</name>
</gene>
<dbReference type="InterPro" id="IPR003824">
    <property type="entry name" value="UppP"/>
</dbReference>
<comment type="similarity">
    <text evidence="2 14">Belongs to the UppP family.</text>
</comment>
<sequence>MIRYALLGLLQGLTEFLPVSSSGHLVLAQAALGVDAPGAALEAAVHLGTLLALLLHFRRDLTHLVVRAGQRGEEQRYIGYLALGTLPVAVVGLLARGPIERAFASPSLVGGMLLVTALALLLGDRCAGRAARERVRLRDALAVGVAQAVALLPGISRSGSTLTMGIGLGLRPTVAARFSFLLAIPAVAGGSLFALLGAMTEPGLDWIGLAVAMGCALGSGLITIRAFLHIVRSGVLWPFALYCAVLGGAALVMG</sequence>
<dbReference type="GO" id="GO:0008360">
    <property type="term" value="P:regulation of cell shape"/>
    <property type="evidence" value="ECO:0007669"/>
    <property type="project" value="UniProtKB-KW"/>
</dbReference>
<comment type="miscellaneous">
    <text evidence="14">Bacitracin is thought to be involved in the inhibition of peptidoglycan synthesis by sequestering undecaprenyl diphosphate, thereby reducing the pool of lipid carrier available.</text>
</comment>
<evidence type="ECO:0000256" key="11">
    <source>
        <dbReference type="ARBA" id="ARBA00032707"/>
    </source>
</evidence>
<keyword evidence="16" id="KW-1185">Reference proteome</keyword>
<evidence type="ECO:0000313" key="15">
    <source>
        <dbReference type="EMBL" id="SQD92921.1"/>
    </source>
</evidence>
<feature type="transmembrane region" description="Helical" evidence="14">
    <location>
        <begin position="77"/>
        <end position="97"/>
    </location>
</feature>
<evidence type="ECO:0000256" key="5">
    <source>
        <dbReference type="ARBA" id="ARBA00022475"/>
    </source>
</evidence>
<dbReference type="GO" id="GO:0071555">
    <property type="term" value="P:cell wall organization"/>
    <property type="evidence" value="ECO:0007669"/>
    <property type="project" value="UniProtKB-KW"/>
</dbReference>
<dbReference type="HAMAP" id="MF_01006">
    <property type="entry name" value="Undec_diphosphatase"/>
    <property type="match status" value="1"/>
</dbReference>
<comment type="catalytic activity">
    <reaction evidence="13 14">
        <text>di-trans,octa-cis-undecaprenyl diphosphate + H2O = di-trans,octa-cis-undecaprenyl phosphate + phosphate + H(+)</text>
        <dbReference type="Rhea" id="RHEA:28094"/>
        <dbReference type="ChEBI" id="CHEBI:15377"/>
        <dbReference type="ChEBI" id="CHEBI:15378"/>
        <dbReference type="ChEBI" id="CHEBI:43474"/>
        <dbReference type="ChEBI" id="CHEBI:58405"/>
        <dbReference type="ChEBI" id="CHEBI:60392"/>
        <dbReference type="EC" id="3.6.1.27"/>
    </reaction>
</comment>
<keyword evidence="5 14" id="KW-1003">Cell membrane</keyword>
<evidence type="ECO:0000256" key="13">
    <source>
        <dbReference type="ARBA" id="ARBA00047594"/>
    </source>
</evidence>
<dbReference type="PANTHER" id="PTHR30622:SF2">
    <property type="entry name" value="UNDECAPRENYL-DIPHOSPHATASE"/>
    <property type="match status" value="1"/>
</dbReference>
<dbReference type="RefSeq" id="WP_122031247.1">
    <property type="nucleotide sequence ID" value="NZ_LS483254.1"/>
</dbReference>
<feature type="transmembrane region" description="Helical" evidence="14">
    <location>
        <begin position="175"/>
        <end position="199"/>
    </location>
</feature>
<feature type="transmembrane region" description="Helical" evidence="14">
    <location>
        <begin position="103"/>
        <end position="123"/>
    </location>
</feature>
<reference evidence="16" key="1">
    <citation type="submission" date="2018-05" db="EMBL/GenBank/DDBJ databases">
        <authorList>
            <person name="Hao L."/>
        </authorList>
    </citation>
    <scope>NUCLEOTIDE SEQUENCE [LARGE SCALE GENOMIC DNA]</scope>
</reference>
<dbReference type="KEGG" id="bana:BARAN1_0897"/>
<keyword evidence="14" id="KW-0133">Cell shape</keyword>
<dbReference type="GO" id="GO:0046677">
    <property type="term" value="P:response to antibiotic"/>
    <property type="evidence" value="ECO:0007669"/>
    <property type="project" value="UniProtKB-UniRule"/>
</dbReference>
<keyword evidence="14" id="KW-0573">Peptidoglycan synthesis</keyword>
<feature type="transmembrane region" description="Helical" evidence="14">
    <location>
        <begin position="234"/>
        <end position="253"/>
    </location>
</feature>
<comment type="function">
    <text evidence="14">Catalyzes the dephosphorylation of undecaprenyl diphosphate (UPP). Confers resistance to bacitracin.</text>
</comment>
<keyword evidence="10 14" id="KW-0046">Antibiotic resistance</keyword>
<dbReference type="PANTHER" id="PTHR30622">
    <property type="entry name" value="UNDECAPRENYL-DIPHOSPHATASE"/>
    <property type="match status" value="1"/>
</dbReference>
<feature type="transmembrane region" description="Helical" evidence="14">
    <location>
        <begin position="206"/>
        <end position="228"/>
    </location>
</feature>
<evidence type="ECO:0000256" key="2">
    <source>
        <dbReference type="ARBA" id="ARBA00010621"/>
    </source>
</evidence>
<keyword evidence="14" id="KW-0961">Cell wall biogenesis/degradation</keyword>
<keyword evidence="9 14" id="KW-0472">Membrane</keyword>
<dbReference type="EC" id="3.6.1.27" evidence="3 14"/>
<evidence type="ECO:0000256" key="9">
    <source>
        <dbReference type="ARBA" id="ARBA00023136"/>
    </source>
</evidence>
<dbReference type="EMBL" id="LS483254">
    <property type="protein sequence ID" value="SQD92921.1"/>
    <property type="molecule type" value="Genomic_DNA"/>
</dbReference>
<dbReference type="OrthoDB" id="9808289at2"/>
<evidence type="ECO:0000313" key="16">
    <source>
        <dbReference type="Proteomes" id="UP000249818"/>
    </source>
</evidence>
<evidence type="ECO:0000256" key="14">
    <source>
        <dbReference type="HAMAP-Rule" id="MF_01006"/>
    </source>
</evidence>
<evidence type="ECO:0000256" key="1">
    <source>
        <dbReference type="ARBA" id="ARBA00004651"/>
    </source>
</evidence>
<evidence type="ECO:0000256" key="4">
    <source>
        <dbReference type="ARBA" id="ARBA00021581"/>
    </source>
</evidence>
<evidence type="ECO:0000256" key="12">
    <source>
        <dbReference type="ARBA" id="ARBA00032932"/>
    </source>
</evidence>
<evidence type="ECO:0000256" key="7">
    <source>
        <dbReference type="ARBA" id="ARBA00022801"/>
    </source>
</evidence>
<dbReference type="Pfam" id="PF02673">
    <property type="entry name" value="BacA"/>
    <property type="match status" value="1"/>
</dbReference>
<keyword evidence="8 14" id="KW-1133">Transmembrane helix</keyword>